<sequence length="136" mass="16530">MEILFWRNKMLVEKGYFLLNLCRIASLWHQDKYLVNPSTDKYETVEDLVQDIYNACEYALYPRNKIYFSKRELEIISHFKSFMDKNFGIDFWNEIEKIDNKTLVYSNKTWIKAREFAGAIIKRFGFSIENFNYENF</sequence>
<evidence type="ECO:0000313" key="2">
    <source>
        <dbReference type="Proteomes" id="UP000192671"/>
    </source>
</evidence>
<evidence type="ECO:0000313" key="1">
    <source>
        <dbReference type="EMBL" id="ORI09897.1"/>
    </source>
</evidence>
<gene>
    <name evidence="1" type="ORF">A3835_08895</name>
</gene>
<protein>
    <submittedName>
        <fullName evidence="1">Uncharacterized protein</fullName>
    </submittedName>
</protein>
<comment type="caution">
    <text evidence="1">The sequence shown here is derived from an EMBL/GenBank/DDBJ whole genome shotgun (WGS) entry which is preliminary data.</text>
</comment>
<name>A0A1X0U4U7_9BACT</name>
<reference evidence="1 2" key="1">
    <citation type="journal article" date="2017" name="Gene Rep">
        <title>The ribosomal RNA operon (rrn) of Campylobacter concisus supports molecular typing to genomospecies level.</title>
        <authorList>
            <person name="Huq M."/>
            <person name="Van T.T.H."/>
            <person name="Gurtler V."/>
            <person name="Elshagmani E."/>
            <person name="Allemailem K.S."/>
            <person name="Smooker P.M."/>
            <person name="Istivan T.S."/>
        </authorList>
    </citation>
    <scope>NUCLEOTIDE SEQUENCE [LARGE SCALE GENOMIC DNA]</scope>
    <source>
        <strain evidence="1 2">RCH 26</strain>
    </source>
</reference>
<dbReference type="Proteomes" id="UP000192671">
    <property type="component" value="Unassembled WGS sequence"/>
</dbReference>
<proteinExistence type="predicted"/>
<dbReference type="EMBL" id="LVWL01000003">
    <property type="protein sequence ID" value="ORI09897.1"/>
    <property type="molecule type" value="Genomic_DNA"/>
</dbReference>
<organism evidence="1 2">
    <name type="scientific">Campylobacter concisus</name>
    <dbReference type="NCBI Taxonomy" id="199"/>
    <lineage>
        <taxon>Bacteria</taxon>
        <taxon>Pseudomonadati</taxon>
        <taxon>Campylobacterota</taxon>
        <taxon>Epsilonproteobacteria</taxon>
        <taxon>Campylobacterales</taxon>
        <taxon>Campylobacteraceae</taxon>
        <taxon>Campylobacter</taxon>
    </lineage>
</organism>
<dbReference type="AlphaFoldDB" id="A0A1X0U4U7"/>
<accession>A0A1X0U4U7</accession>